<evidence type="ECO:0000256" key="1">
    <source>
        <dbReference type="SAM" id="MobiDB-lite"/>
    </source>
</evidence>
<evidence type="ECO:0000313" key="2">
    <source>
        <dbReference type="EMBL" id="GAA2082864.1"/>
    </source>
</evidence>
<dbReference type="NCBIfam" id="NF046112">
    <property type="entry name" value="MSMEG_6209_Nter"/>
    <property type="match status" value="1"/>
</dbReference>
<evidence type="ECO:0000313" key="3">
    <source>
        <dbReference type="Proteomes" id="UP001501480"/>
    </source>
</evidence>
<keyword evidence="3" id="KW-1185">Reference proteome</keyword>
<sequence>MTDPAPYDAVLEDLAHASDGVFSRAEVETSVEQARDAIEPLVTVRTYPPVLVRRYATELLTAQAQAAGKRTSGVPEILVVCVHNAGRPQMAAASTSRRTACTCARPARRRAARSTRSPCRSSASAASTHHRLPQAVDRHRRPRRRRHRDDGLRRRVPLRPWQAL</sequence>
<dbReference type="RefSeq" id="WP_425546064.1">
    <property type="nucleotide sequence ID" value="NZ_BAAAPY010000010.1"/>
</dbReference>
<protein>
    <submittedName>
        <fullName evidence="2">Uncharacterized protein</fullName>
    </submittedName>
</protein>
<comment type="caution">
    <text evidence="2">The sequence shown here is derived from an EMBL/GenBank/DDBJ whole genome shotgun (WGS) entry which is preliminary data.</text>
</comment>
<dbReference type="EMBL" id="BAAAPY010000010">
    <property type="protein sequence ID" value="GAA2082864.1"/>
    <property type="molecule type" value="Genomic_DNA"/>
</dbReference>
<dbReference type="Proteomes" id="UP001501480">
    <property type="component" value="Unassembled WGS sequence"/>
</dbReference>
<name>A0ABN2W401_9ACTN</name>
<proteinExistence type="predicted"/>
<feature type="compositionally biased region" description="Basic residues" evidence="1">
    <location>
        <begin position="128"/>
        <end position="147"/>
    </location>
</feature>
<feature type="region of interest" description="Disordered" evidence="1">
    <location>
        <begin position="106"/>
        <end position="164"/>
    </location>
</feature>
<reference evidence="2 3" key="1">
    <citation type="journal article" date="2019" name="Int. J. Syst. Evol. Microbiol.">
        <title>The Global Catalogue of Microorganisms (GCM) 10K type strain sequencing project: providing services to taxonomists for standard genome sequencing and annotation.</title>
        <authorList>
            <consortium name="The Broad Institute Genomics Platform"/>
            <consortium name="The Broad Institute Genome Sequencing Center for Infectious Disease"/>
            <person name="Wu L."/>
            <person name="Ma J."/>
        </authorList>
    </citation>
    <scope>NUCLEOTIDE SEQUENCE [LARGE SCALE GENOMIC DNA]</scope>
    <source>
        <strain evidence="2 3">JCM 15749</strain>
    </source>
</reference>
<organism evidence="2 3">
    <name type="scientific">Aeromicrobium halocynthiae</name>
    <dbReference type="NCBI Taxonomy" id="560557"/>
    <lineage>
        <taxon>Bacteria</taxon>
        <taxon>Bacillati</taxon>
        <taxon>Actinomycetota</taxon>
        <taxon>Actinomycetes</taxon>
        <taxon>Propionibacteriales</taxon>
        <taxon>Nocardioidaceae</taxon>
        <taxon>Aeromicrobium</taxon>
    </lineage>
</organism>
<gene>
    <name evidence="2" type="ORF">GCM10009821_24760</name>
</gene>
<feature type="compositionally biased region" description="Low complexity" evidence="1">
    <location>
        <begin position="114"/>
        <end position="127"/>
    </location>
</feature>
<dbReference type="Gene3D" id="1.10.8.1060">
    <property type="entry name" value="Corynebacterium glutamicum thioredoxin-dependent arsenate reductase, N-terminal domain"/>
    <property type="match status" value="1"/>
</dbReference>
<accession>A0ABN2W401</accession>